<dbReference type="AlphaFoldDB" id="A0A9N7TZ57"/>
<name>A0A9N7TZ57_PLEPL</name>
<feature type="region of interest" description="Disordered" evidence="1">
    <location>
        <begin position="1"/>
        <end position="71"/>
    </location>
</feature>
<feature type="compositionally biased region" description="Basic and acidic residues" evidence="1">
    <location>
        <begin position="54"/>
        <end position="71"/>
    </location>
</feature>
<dbReference type="Proteomes" id="UP001153269">
    <property type="component" value="Unassembled WGS sequence"/>
</dbReference>
<organism evidence="2 3">
    <name type="scientific">Pleuronectes platessa</name>
    <name type="common">European plaice</name>
    <dbReference type="NCBI Taxonomy" id="8262"/>
    <lineage>
        <taxon>Eukaryota</taxon>
        <taxon>Metazoa</taxon>
        <taxon>Chordata</taxon>
        <taxon>Craniata</taxon>
        <taxon>Vertebrata</taxon>
        <taxon>Euteleostomi</taxon>
        <taxon>Actinopterygii</taxon>
        <taxon>Neopterygii</taxon>
        <taxon>Teleostei</taxon>
        <taxon>Neoteleostei</taxon>
        <taxon>Acanthomorphata</taxon>
        <taxon>Carangaria</taxon>
        <taxon>Pleuronectiformes</taxon>
        <taxon>Pleuronectoidei</taxon>
        <taxon>Pleuronectidae</taxon>
        <taxon>Pleuronectes</taxon>
    </lineage>
</organism>
<protein>
    <submittedName>
        <fullName evidence="2">Uncharacterized protein</fullName>
    </submittedName>
</protein>
<sequence>YSSGSSSGDVSGSGAPPSSSSSSSSSCTEELLLPVTLTEDRQTPHGHSGPGVTEHTERKEILDSGWRHETVNRSEEWRCKPSGGFSNVKLGMTARAKLRV</sequence>
<feature type="compositionally biased region" description="Low complexity" evidence="1">
    <location>
        <begin position="1"/>
        <end position="37"/>
    </location>
</feature>
<proteinExistence type="predicted"/>
<comment type="caution">
    <text evidence="2">The sequence shown here is derived from an EMBL/GenBank/DDBJ whole genome shotgun (WGS) entry which is preliminary data.</text>
</comment>
<keyword evidence="3" id="KW-1185">Reference proteome</keyword>
<reference evidence="2" key="1">
    <citation type="submission" date="2020-03" db="EMBL/GenBank/DDBJ databases">
        <authorList>
            <person name="Weist P."/>
        </authorList>
    </citation>
    <scope>NUCLEOTIDE SEQUENCE</scope>
</reference>
<gene>
    <name evidence="2" type="ORF">PLEPLA_LOCUS9532</name>
</gene>
<feature type="non-terminal residue" evidence="2">
    <location>
        <position position="100"/>
    </location>
</feature>
<evidence type="ECO:0000256" key="1">
    <source>
        <dbReference type="SAM" id="MobiDB-lite"/>
    </source>
</evidence>
<evidence type="ECO:0000313" key="3">
    <source>
        <dbReference type="Proteomes" id="UP001153269"/>
    </source>
</evidence>
<evidence type="ECO:0000313" key="2">
    <source>
        <dbReference type="EMBL" id="CAB1421645.1"/>
    </source>
</evidence>
<accession>A0A9N7TZ57</accession>
<dbReference type="EMBL" id="CADEAL010000536">
    <property type="protein sequence ID" value="CAB1421645.1"/>
    <property type="molecule type" value="Genomic_DNA"/>
</dbReference>